<gene>
    <name evidence="2" type="ORF">AA314_07173</name>
</gene>
<dbReference type="AlphaFoldDB" id="A0AAC8TGS9"/>
<name>A0AAC8TGS9_9BACT</name>
<dbReference type="Proteomes" id="UP000035579">
    <property type="component" value="Chromosome"/>
</dbReference>
<accession>A0AAC8TGS9</accession>
<sequence length="38" mass="4078">MTPGRGRGGRALCHAKVSSRVGRKRKKAPGCTRSPPYP</sequence>
<evidence type="ECO:0000313" key="2">
    <source>
        <dbReference type="EMBL" id="AKJ05547.1"/>
    </source>
</evidence>
<dbReference type="EMBL" id="CP011509">
    <property type="protein sequence ID" value="AKJ05547.1"/>
    <property type="molecule type" value="Genomic_DNA"/>
</dbReference>
<protein>
    <submittedName>
        <fullName evidence="2">Uncharacterized protein</fullName>
    </submittedName>
</protein>
<evidence type="ECO:0000313" key="3">
    <source>
        <dbReference type="Proteomes" id="UP000035579"/>
    </source>
</evidence>
<proteinExistence type="predicted"/>
<organism evidence="2 3">
    <name type="scientific">Archangium gephyra</name>
    <dbReference type="NCBI Taxonomy" id="48"/>
    <lineage>
        <taxon>Bacteria</taxon>
        <taxon>Pseudomonadati</taxon>
        <taxon>Myxococcota</taxon>
        <taxon>Myxococcia</taxon>
        <taxon>Myxococcales</taxon>
        <taxon>Cystobacterineae</taxon>
        <taxon>Archangiaceae</taxon>
        <taxon>Archangium</taxon>
    </lineage>
</organism>
<evidence type="ECO:0000256" key="1">
    <source>
        <dbReference type="SAM" id="MobiDB-lite"/>
    </source>
</evidence>
<dbReference type="KEGG" id="age:AA314_07173"/>
<feature type="region of interest" description="Disordered" evidence="1">
    <location>
        <begin position="1"/>
        <end position="38"/>
    </location>
</feature>
<reference evidence="2 3" key="1">
    <citation type="submission" date="2015-05" db="EMBL/GenBank/DDBJ databases">
        <title>Genome assembly of Archangium gephyra DSM 2261.</title>
        <authorList>
            <person name="Sharma G."/>
            <person name="Subramanian S."/>
        </authorList>
    </citation>
    <scope>NUCLEOTIDE SEQUENCE [LARGE SCALE GENOMIC DNA]</scope>
    <source>
        <strain evidence="2 3">DSM 2261</strain>
    </source>
</reference>